<reference evidence="3 4" key="1">
    <citation type="journal article" date="2019" name="Int. J. Syst. Evol. Microbiol.">
        <title>The Global Catalogue of Microorganisms (GCM) 10K type strain sequencing project: providing services to taxonomists for standard genome sequencing and annotation.</title>
        <authorList>
            <consortium name="The Broad Institute Genomics Platform"/>
            <consortium name="The Broad Institute Genome Sequencing Center for Infectious Disease"/>
            <person name="Wu L."/>
            <person name="Ma J."/>
        </authorList>
    </citation>
    <scope>NUCLEOTIDE SEQUENCE [LARGE SCALE GENOMIC DNA]</scope>
    <source>
        <strain evidence="3 4">JCM 14942</strain>
    </source>
</reference>
<dbReference type="InterPro" id="IPR036165">
    <property type="entry name" value="YefM-like_sf"/>
</dbReference>
<comment type="function">
    <text evidence="2">Antitoxin component of a type II toxin-antitoxin (TA) system.</text>
</comment>
<dbReference type="NCBIfam" id="TIGR01552">
    <property type="entry name" value="phd_fam"/>
    <property type="match status" value="1"/>
</dbReference>
<proteinExistence type="inferred from homology"/>
<dbReference type="InterPro" id="IPR006442">
    <property type="entry name" value="Antitoxin_Phd/YefM"/>
</dbReference>
<organism evidence="3 4">
    <name type="scientific">Nocardioides humi</name>
    <dbReference type="NCBI Taxonomy" id="449461"/>
    <lineage>
        <taxon>Bacteria</taxon>
        <taxon>Bacillati</taxon>
        <taxon>Actinomycetota</taxon>
        <taxon>Actinomycetes</taxon>
        <taxon>Propionibacteriales</taxon>
        <taxon>Nocardioidaceae</taxon>
        <taxon>Nocardioides</taxon>
    </lineage>
</organism>
<comment type="similarity">
    <text evidence="1 2">Belongs to the phD/YefM antitoxin family.</text>
</comment>
<accession>A0ABN2A952</accession>
<dbReference type="Proteomes" id="UP001500842">
    <property type="component" value="Unassembled WGS sequence"/>
</dbReference>
<dbReference type="Pfam" id="PF02604">
    <property type="entry name" value="PhdYeFM_antitox"/>
    <property type="match status" value="1"/>
</dbReference>
<dbReference type="EMBL" id="BAAAOR010000014">
    <property type="protein sequence ID" value="GAA1514069.1"/>
    <property type="molecule type" value="Genomic_DNA"/>
</dbReference>
<dbReference type="SUPFAM" id="SSF143120">
    <property type="entry name" value="YefM-like"/>
    <property type="match status" value="1"/>
</dbReference>
<evidence type="ECO:0000256" key="1">
    <source>
        <dbReference type="ARBA" id="ARBA00009981"/>
    </source>
</evidence>
<keyword evidence="4" id="KW-1185">Reference proteome</keyword>
<evidence type="ECO:0000313" key="3">
    <source>
        <dbReference type="EMBL" id="GAA1514069.1"/>
    </source>
</evidence>
<dbReference type="PANTHER" id="PTHR35377">
    <property type="entry name" value="ANTITOXIN VAPB49-RELATED-RELATED"/>
    <property type="match status" value="1"/>
</dbReference>
<dbReference type="Gene3D" id="3.40.1620.10">
    <property type="entry name" value="YefM-like domain"/>
    <property type="match status" value="1"/>
</dbReference>
<protein>
    <recommendedName>
        <fullName evidence="2">Antitoxin</fullName>
    </recommendedName>
</protein>
<dbReference type="InterPro" id="IPR051416">
    <property type="entry name" value="phD-YefM_TA_antitoxins"/>
</dbReference>
<name>A0ABN2A952_9ACTN</name>
<comment type="caution">
    <text evidence="3">The sequence shown here is derived from an EMBL/GenBank/DDBJ whole genome shotgun (WGS) entry which is preliminary data.</text>
</comment>
<gene>
    <name evidence="3" type="ORF">GCM10009788_18070</name>
</gene>
<evidence type="ECO:0000256" key="2">
    <source>
        <dbReference type="RuleBase" id="RU362080"/>
    </source>
</evidence>
<evidence type="ECO:0000313" key="4">
    <source>
        <dbReference type="Proteomes" id="UP001500842"/>
    </source>
</evidence>
<sequence>MGCGYAGGVSVTVNVQEAKTRLSELLKRVEAGEDVVIARAGHPIAELRPVRKVDLVFGGFDVEVGDAFFEPLDEGDLAAWEGADAVAEAG</sequence>